<protein>
    <submittedName>
        <fullName evidence="1">Uncharacterized protein</fullName>
    </submittedName>
</protein>
<feature type="non-terminal residue" evidence="1">
    <location>
        <position position="9"/>
    </location>
</feature>
<dbReference type="EMBL" id="CAJHJF010002008">
    <property type="protein sequence ID" value="CAD6923134.1"/>
    <property type="molecule type" value="Genomic_DNA"/>
</dbReference>
<sequence>MNLPSIGFK</sequence>
<name>A0A9N8QBX2_9BASI</name>
<dbReference type="Proteomes" id="UP000836404">
    <property type="component" value="Unassembled WGS sequence"/>
</dbReference>
<evidence type="ECO:0000313" key="2">
    <source>
        <dbReference type="Proteomes" id="UP000836404"/>
    </source>
</evidence>
<reference evidence="1 2" key="1">
    <citation type="submission" date="2020-10" db="EMBL/GenBank/DDBJ databases">
        <authorList>
            <person name="Sedaghatjoo S."/>
        </authorList>
    </citation>
    <scope>NUCLEOTIDE SEQUENCE [LARGE SCALE GENOMIC DNA]</scope>
    <source>
        <strain evidence="1 2">LLFL</strain>
    </source>
</reference>
<accession>A0A9N8QBX2</accession>
<organism evidence="1 2">
    <name type="scientific">Tilletia laevis</name>
    <dbReference type="NCBI Taxonomy" id="157183"/>
    <lineage>
        <taxon>Eukaryota</taxon>
        <taxon>Fungi</taxon>
        <taxon>Dikarya</taxon>
        <taxon>Basidiomycota</taxon>
        <taxon>Ustilaginomycotina</taxon>
        <taxon>Exobasidiomycetes</taxon>
        <taxon>Tilletiales</taxon>
        <taxon>Tilletiaceae</taxon>
        <taxon>Tilletia</taxon>
    </lineage>
</organism>
<gene>
    <name evidence="1" type="ORF">JKILLFL_G6841</name>
</gene>
<evidence type="ECO:0000313" key="1">
    <source>
        <dbReference type="EMBL" id="CAD6923134.1"/>
    </source>
</evidence>
<comment type="caution">
    <text evidence="1">The sequence shown here is derived from an EMBL/GenBank/DDBJ whole genome shotgun (WGS) entry which is preliminary data.</text>
</comment>
<proteinExistence type="predicted"/>
<keyword evidence="2" id="KW-1185">Reference proteome</keyword>